<proteinExistence type="predicted"/>
<dbReference type="RefSeq" id="XP_045964102.1">
    <property type="nucleotide sequence ID" value="XM_046099187.1"/>
</dbReference>
<protein>
    <submittedName>
        <fullName evidence="1">Uncharacterized protein</fullName>
    </submittedName>
</protein>
<reference evidence="1" key="1">
    <citation type="journal article" date="2021" name="Nat. Commun.">
        <title>Genetic determinants of endophytism in the Arabidopsis root mycobiome.</title>
        <authorList>
            <person name="Mesny F."/>
            <person name="Miyauchi S."/>
            <person name="Thiergart T."/>
            <person name="Pickel B."/>
            <person name="Atanasova L."/>
            <person name="Karlsson M."/>
            <person name="Huettel B."/>
            <person name="Barry K.W."/>
            <person name="Haridas S."/>
            <person name="Chen C."/>
            <person name="Bauer D."/>
            <person name="Andreopoulos W."/>
            <person name="Pangilinan J."/>
            <person name="LaButti K."/>
            <person name="Riley R."/>
            <person name="Lipzen A."/>
            <person name="Clum A."/>
            <person name="Drula E."/>
            <person name="Henrissat B."/>
            <person name="Kohler A."/>
            <person name="Grigoriev I.V."/>
            <person name="Martin F.M."/>
            <person name="Hacquard S."/>
        </authorList>
    </citation>
    <scope>NUCLEOTIDE SEQUENCE</scope>
    <source>
        <strain evidence="1">MPI-SDFR-AT-0073</strain>
    </source>
</reference>
<dbReference type="OrthoDB" id="4924573at2759"/>
<accession>A0A9P9A1V1</accession>
<evidence type="ECO:0000313" key="1">
    <source>
        <dbReference type="EMBL" id="KAH6659971.1"/>
    </source>
</evidence>
<dbReference type="AlphaFoldDB" id="A0A9P9A1V1"/>
<evidence type="ECO:0000313" key="2">
    <source>
        <dbReference type="Proteomes" id="UP000758603"/>
    </source>
</evidence>
<dbReference type="GeneID" id="70128079"/>
<keyword evidence="2" id="KW-1185">Reference proteome</keyword>
<gene>
    <name evidence="1" type="ORF">BKA67DRAFT_530093</name>
</gene>
<dbReference type="Proteomes" id="UP000758603">
    <property type="component" value="Unassembled WGS sequence"/>
</dbReference>
<organism evidence="1 2">
    <name type="scientific">Truncatella angustata</name>
    <dbReference type="NCBI Taxonomy" id="152316"/>
    <lineage>
        <taxon>Eukaryota</taxon>
        <taxon>Fungi</taxon>
        <taxon>Dikarya</taxon>
        <taxon>Ascomycota</taxon>
        <taxon>Pezizomycotina</taxon>
        <taxon>Sordariomycetes</taxon>
        <taxon>Xylariomycetidae</taxon>
        <taxon>Amphisphaeriales</taxon>
        <taxon>Sporocadaceae</taxon>
        <taxon>Truncatella</taxon>
    </lineage>
</organism>
<dbReference type="EMBL" id="JAGPXC010000001">
    <property type="protein sequence ID" value="KAH6659971.1"/>
    <property type="molecule type" value="Genomic_DNA"/>
</dbReference>
<name>A0A9P9A1V1_9PEZI</name>
<comment type="caution">
    <text evidence="1">The sequence shown here is derived from an EMBL/GenBank/DDBJ whole genome shotgun (WGS) entry which is preliminary data.</text>
</comment>
<sequence length="176" mass="20372">MNIARAPRTHRVVHCAESETVVDENREVKYCVKHSTLNPDFPFVVWANRGYEDELTKLYSDLPKEITNGFCESGIAYGRAVIRSGIIIETEGGSELPEYMWRATHSRQPFNGIKSRSRNGTNTVYVSIHFLMHYNWNCRKPSPFMSWTDERDKACRMAAYFEAKGYTGIEIHRVRT</sequence>